<comment type="caution">
    <text evidence="1">The sequence shown here is derived from an EMBL/GenBank/DDBJ whole genome shotgun (WGS) entry which is preliminary data.</text>
</comment>
<keyword evidence="2" id="KW-1185">Reference proteome</keyword>
<proteinExistence type="predicted"/>
<reference evidence="1 2" key="1">
    <citation type="submission" date="2023-05" db="EMBL/GenBank/DDBJ databases">
        <title>B98-5 Cell Line De Novo Hybrid Assembly: An Optical Mapping Approach.</title>
        <authorList>
            <person name="Kananen K."/>
            <person name="Auerbach J.A."/>
            <person name="Kautto E."/>
            <person name="Blachly J.S."/>
        </authorList>
    </citation>
    <scope>NUCLEOTIDE SEQUENCE [LARGE SCALE GENOMIC DNA]</scope>
    <source>
        <strain evidence="1">B95-8</strain>
        <tissue evidence="1">Cell line</tissue>
    </source>
</reference>
<dbReference type="EMBL" id="JASSZA010000023">
    <property type="protein sequence ID" value="KAK2084022.1"/>
    <property type="molecule type" value="Genomic_DNA"/>
</dbReference>
<gene>
    <name evidence="1" type="ORF">P7K49_039258</name>
</gene>
<protein>
    <submittedName>
        <fullName evidence="1">Uncharacterized protein</fullName>
    </submittedName>
</protein>
<evidence type="ECO:0000313" key="1">
    <source>
        <dbReference type="EMBL" id="KAK2084022.1"/>
    </source>
</evidence>
<accession>A0ABQ9TIJ8</accession>
<dbReference type="Proteomes" id="UP001266305">
    <property type="component" value="Unassembled WGS sequence"/>
</dbReference>
<name>A0ABQ9TIJ8_SAGOE</name>
<evidence type="ECO:0000313" key="2">
    <source>
        <dbReference type="Proteomes" id="UP001266305"/>
    </source>
</evidence>
<sequence length="178" mass="19409">MALLVRKRGLGDGLIGGSAMSKEKTQLLSLISRSVIRDVYVEGKERGETPADGFLSKFVSPELKVGVGIPPSQLDSRIDDFTGFSKGGLMQKPGRNALVGVIITSSFSGDDLKNVKKKNVKLPEGLQAPVEVKGCYFESIIKEAVRYMRGDLIPHVEKILEEMTSGYLSKKEHQTLNA</sequence>
<organism evidence="1 2">
    <name type="scientific">Saguinus oedipus</name>
    <name type="common">Cotton-top tamarin</name>
    <name type="synonym">Oedipomidas oedipus</name>
    <dbReference type="NCBI Taxonomy" id="9490"/>
    <lineage>
        <taxon>Eukaryota</taxon>
        <taxon>Metazoa</taxon>
        <taxon>Chordata</taxon>
        <taxon>Craniata</taxon>
        <taxon>Vertebrata</taxon>
        <taxon>Euteleostomi</taxon>
        <taxon>Mammalia</taxon>
        <taxon>Eutheria</taxon>
        <taxon>Euarchontoglires</taxon>
        <taxon>Primates</taxon>
        <taxon>Haplorrhini</taxon>
        <taxon>Platyrrhini</taxon>
        <taxon>Cebidae</taxon>
        <taxon>Callitrichinae</taxon>
        <taxon>Saguinus</taxon>
    </lineage>
</organism>